<sequence>MALKKGDILDERKRFPDSCGLVVKIMGGGEGFAKVVCCGHELTEDDLVTEIAESRGRKKGQLPPGAMLEENRQFPGSCGLRVLVIDGGAGLSGIHCCGHVMTVDAVNDLRFGQMRSTPPEPNSPAGHA</sequence>
<accession>A0AA86MVX5</accession>
<dbReference type="RefSeq" id="WP_289267008.1">
    <property type="nucleotide sequence ID" value="NZ_OX365700.1"/>
</dbReference>
<evidence type="ECO:0000313" key="2">
    <source>
        <dbReference type="Proteomes" id="UP001179121"/>
    </source>
</evidence>
<dbReference type="Proteomes" id="UP001179121">
    <property type="component" value="Chromosome"/>
</dbReference>
<dbReference type="KEGG" id="nti:DNFV4_00417"/>
<keyword evidence="2" id="KW-1185">Reference proteome</keyword>
<proteinExistence type="predicted"/>
<gene>
    <name evidence="1" type="ORF">DNFV4_00417</name>
</gene>
<evidence type="ECO:0000313" key="1">
    <source>
        <dbReference type="EMBL" id="CAI4029996.1"/>
    </source>
</evidence>
<dbReference type="AlphaFoldDB" id="A0AA86MVX5"/>
<organism evidence="1 2">
    <name type="scientific">Nitrospira tepida</name>
    <dbReference type="NCBI Taxonomy" id="2973512"/>
    <lineage>
        <taxon>Bacteria</taxon>
        <taxon>Pseudomonadati</taxon>
        <taxon>Nitrospirota</taxon>
        <taxon>Nitrospiria</taxon>
        <taxon>Nitrospirales</taxon>
        <taxon>Nitrospiraceae</taxon>
        <taxon>Nitrospira</taxon>
    </lineage>
</organism>
<dbReference type="EMBL" id="OX365700">
    <property type="protein sequence ID" value="CAI4029996.1"/>
    <property type="molecule type" value="Genomic_DNA"/>
</dbReference>
<name>A0AA86MVX5_9BACT</name>
<reference evidence="1" key="1">
    <citation type="submission" date="2022-10" db="EMBL/GenBank/DDBJ databases">
        <authorList>
            <person name="Koch H."/>
        </authorList>
    </citation>
    <scope>NUCLEOTIDE SEQUENCE</scope>
    <source>
        <strain evidence="1">DNF</strain>
    </source>
</reference>
<protein>
    <submittedName>
        <fullName evidence="1">Uncharacterized protein</fullName>
    </submittedName>
</protein>